<feature type="compositionally biased region" description="Basic and acidic residues" evidence="7">
    <location>
        <begin position="855"/>
        <end position="868"/>
    </location>
</feature>
<feature type="transmembrane region" description="Helical" evidence="8">
    <location>
        <begin position="428"/>
        <end position="447"/>
    </location>
</feature>
<dbReference type="EMBL" id="BRXY01000580">
    <property type="protein sequence ID" value="GMI01460.1"/>
    <property type="molecule type" value="Genomic_DNA"/>
</dbReference>
<evidence type="ECO:0000256" key="6">
    <source>
        <dbReference type="ARBA" id="ARBA00023136"/>
    </source>
</evidence>
<evidence type="ECO:0000313" key="9">
    <source>
        <dbReference type="EMBL" id="GMI01460.1"/>
    </source>
</evidence>
<feature type="transmembrane region" description="Helical" evidence="8">
    <location>
        <begin position="508"/>
        <end position="527"/>
    </location>
</feature>
<keyword evidence="3" id="KW-0813">Transport</keyword>
<feature type="transmembrane region" description="Helical" evidence="8">
    <location>
        <begin position="366"/>
        <end position="386"/>
    </location>
</feature>
<feature type="transmembrane region" description="Helical" evidence="8">
    <location>
        <begin position="533"/>
        <end position="557"/>
    </location>
</feature>
<evidence type="ECO:0000256" key="2">
    <source>
        <dbReference type="ARBA" id="ARBA00006978"/>
    </source>
</evidence>
<feature type="transmembrane region" description="Helical" evidence="8">
    <location>
        <begin position="602"/>
        <end position="624"/>
    </location>
</feature>
<feature type="transmembrane region" description="Helical" evidence="8">
    <location>
        <begin position="630"/>
        <end position="648"/>
    </location>
</feature>
<evidence type="ECO:0008006" key="11">
    <source>
        <dbReference type="Google" id="ProtNLM"/>
    </source>
</evidence>
<evidence type="ECO:0000256" key="7">
    <source>
        <dbReference type="SAM" id="MobiDB-lite"/>
    </source>
</evidence>
<evidence type="ECO:0000256" key="5">
    <source>
        <dbReference type="ARBA" id="ARBA00022989"/>
    </source>
</evidence>
<dbReference type="PANTHER" id="PTHR23519">
    <property type="entry name" value="AUTOPHAGY-RELATED PROTEIN 22"/>
    <property type="match status" value="1"/>
</dbReference>
<evidence type="ECO:0000256" key="4">
    <source>
        <dbReference type="ARBA" id="ARBA00022692"/>
    </source>
</evidence>
<dbReference type="AlphaFoldDB" id="A0A9W7C2C5"/>
<keyword evidence="6 8" id="KW-0472">Membrane</keyword>
<feature type="region of interest" description="Disordered" evidence="7">
    <location>
        <begin position="1"/>
        <end position="28"/>
    </location>
</feature>
<feature type="transmembrane region" description="Helical" evidence="8">
    <location>
        <begin position="398"/>
        <end position="416"/>
    </location>
</feature>
<dbReference type="InterPro" id="IPR036259">
    <property type="entry name" value="MFS_trans_sf"/>
</dbReference>
<sequence>MASVQPAPSSQDGASIQSSTSGVGRNQSSIDKAALKDIKYRAEWEEDKAPVSKKELKAWYLYDWAHSGFPSAAGVLWIPILLDVLAERHACPYVKEPQFDVNDLNWHAYDGFKNTSKTLCSFNTSFVFDELDVELGLNDYGAYTDCTTCKLDSGAIEDYGRWMERGNPLFGLDYYPAHTRKDEPTEDEDELAAKSRMLIDDVTLDYKTVDYATHTVCAAPSGVTTVSPIYNVSLYTSALPELDKEEDYTAGINSGYTSISFTTTQASGSPLTAAGSFDLKESTNTNFFQTADTWSIVVDDSVTPDGNHLVQAWKLRLEPEAFNLGSTLLHFEMGDADIKFTFATVKFVHCPYRVELFGIPMKPVSFATSSVSLGVFVQAIFFFSLSAMGDFGPYRKRIMMQSGLTGAIGCMLFIVVARDPADYQIASYLYIIIATGLGTSIVMYNAYIPELTRSSPAFLEAMDDYKNKRGAYAVQAGGEKTKGVKVGTELLVHTYVEAMDRISETGQFYGYSGATLNVILSSVVVIMVGFHDIVAGIGTTMLFMGAWWFLFTMPALFNLRKRAGPPLPGGQHIFNFIWFSLKRTFATFQVLKHIPETAKFMFAYFLYTDGISTISQCGVLFALHEMGMDMVGFLIICTISPFFAILGIRGAMYAQDKYKVTTKQLLQFALLVYVGVCAWGILGFTGIIGYVYPWELYLIVIPYGGCLGIYESASRTMFCELVPPGQESEFFGIYEISDKGSSWVGPLVVAILYNAFGSVRYGFVYLFAACLSAWYLLTYHVDPERGALDCRDKGRIVRMEAVRTKYGVSKKQIQAEIKKRKKLQSSMMSSGGSSAASSKVTSSAVSSASGVDSGSFREKSSDEKSSVE</sequence>
<feature type="region of interest" description="Disordered" evidence="7">
    <location>
        <begin position="845"/>
        <end position="868"/>
    </location>
</feature>
<name>A0A9W7C2C5_9STRA</name>
<organism evidence="9 10">
    <name type="scientific">Triparma strigata</name>
    <dbReference type="NCBI Taxonomy" id="1606541"/>
    <lineage>
        <taxon>Eukaryota</taxon>
        <taxon>Sar</taxon>
        <taxon>Stramenopiles</taxon>
        <taxon>Ochrophyta</taxon>
        <taxon>Bolidophyceae</taxon>
        <taxon>Parmales</taxon>
        <taxon>Triparmaceae</taxon>
        <taxon>Triparma</taxon>
    </lineage>
</organism>
<keyword evidence="5 8" id="KW-1133">Transmembrane helix</keyword>
<dbReference type="InterPro" id="IPR050495">
    <property type="entry name" value="ATG22/LtaA_families"/>
</dbReference>
<evidence type="ECO:0000256" key="3">
    <source>
        <dbReference type="ARBA" id="ARBA00022448"/>
    </source>
</evidence>
<comment type="caution">
    <text evidence="9">The sequence shown here is derived from an EMBL/GenBank/DDBJ whole genome shotgun (WGS) entry which is preliminary data.</text>
</comment>
<dbReference type="SUPFAM" id="SSF103473">
    <property type="entry name" value="MFS general substrate transporter"/>
    <property type="match status" value="1"/>
</dbReference>
<reference evidence="10" key="1">
    <citation type="journal article" date="2023" name="Commun. Biol.">
        <title>Genome analysis of Parmales, the sister group of diatoms, reveals the evolutionary specialization of diatoms from phago-mixotrophs to photoautotrophs.</title>
        <authorList>
            <person name="Ban H."/>
            <person name="Sato S."/>
            <person name="Yoshikawa S."/>
            <person name="Yamada K."/>
            <person name="Nakamura Y."/>
            <person name="Ichinomiya M."/>
            <person name="Sato N."/>
            <person name="Blanc-Mathieu R."/>
            <person name="Endo H."/>
            <person name="Kuwata A."/>
            <person name="Ogata H."/>
        </authorList>
    </citation>
    <scope>NUCLEOTIDE SEQUENCE [LARGE SCALE GENOMIC DNA]</scope>
    <source>
        <strain evidence="10">NIES 3701</strain>
    </source>
</reference>
<dbReference type="Pfam" id="PF11700">
    <property type="entry name" value="ATG22"/>
    <property type="match status" value="1"/>
</dbReference>
<feature type="transmembrane region" description="Helical" evidence="8">
    <location>
        <begin position="763"/>
        <end position="781"/>
    </location>
</feature>
<proteinExistence type="inferred from homology"/>
<protein>
    <recommendedName>
        <fullName evidence="11">Autophagy-related protein</fullName>
    </recommendedName>
</protein>
<dbReference type="Proteomes" id="UP001165085">
    <property type="component" value="Unassembled WGS sequence"/>
</dbReference>
<evidence type="ECO:0000256" key="8">
    <source>
        <dbReference type="SAM" id="Phobius"/>
    </source>
</evidence>
<gene>
    <name evidence="9" type="ORF">TrST_g11554</name>
</gene>
<dbReference type="OrthoDB" id="192733at2759"/>
<dbReference type="Gene3D" id="1.20.1250.20">
    <property type="entry name" value="MFS general substrate transporter like domains"/>
    <property type="match status" value="1"/>
</dbReference>
<comment type="subcellular location">
    <subcellularLocation>
        <location evidence="1">Endomembrane system</location>
        <topology evidence="1">Multi-pass membrane protein</topology>
    </subcellularLocation>
</comment>
<evidence type="ECO:0000256" key="1">
    <source>
        <dbReference type="ARBA" id="ARBA00004127"/>
    </source>
</evidence>
<accession>A0A9W7C2C5</accession>
<dbReference type="GO" id="GO:0012505">
    <property type="term" value="C:endomembrane system"/>
    <property type="evidence" value="ECO:0007669"/>
    <property type="project" value="UniProtKB-SubCell"/>
</dbReference>
<keyword evidence="4 8" id="KW-0812">Transmembrane</keyword>
<feature type="compositionally biased region" description="Low complexity" evidence="7">
    <location>
        <begin position="845"/>
        <end position="854"/>
    </location>
</feature>
<feature type="transmembrane region" description="Helical" evidence="8">
    <location>
        <begin position="668"/>
        <end position="692"/>
    </location>
</feature>
<dbReference type="PANTHER" id="PTHR23519:SF1">
    <property type="entry name" value="AUTOPHAGY-RELATED PROTEIN 22"/>
    <property type="match status" value="1"/>
</dbReference>
<evidence type="ECO:0000313" key="10">
    <source>
        <dbReference type="Proteomes" id="UP001165085"/>
    </source>
</evidence>
<keyword evidence="10" id="KW-1185">Reference proteome</keyword>
<dbReference type="InterPro" id="IPR024671">
    <property type="entry name" value="Atg22-like"/>
</dbReference>
<comment type="similarity">
    <text evidence="2">Belongs to the ATG22 family.</text>
</comment>